<comment type="function">
    <text evidence="11">Mediates influx of magnesium ions. Alternates between open and closed states. Activated by low cytoplasmic Mg(2+) levels. Inactive when cytoplasmic Mg(2+) levels are high.</text>
</comment>
<comment type="caution">
    <text evidence="14">The sequence shown here is derived from an EMBL/GenBank/DDBJ whole genome shotgun (WGS) entry which is preliminary data.</text>
</comment>
<evidence type="ECO:0000256" key="5">
    <source>
        <dbReference type="ARBA" id="ARBA00022692"/>
    </source>
</evidence>
<comment type="similarity">
    <text evidence="2">Belongs to the CorA metal ion transporter (MIT) (TC 1.A.35) family.</text>
</comment>
<evidence type="ECO:0000256" key="7">
    <source>
        <dbReference type="ARBA" id="ARBA00022989"/>
    </source>
</evidence>
<keyword evidence="3" id="KW-0813">Transport</keyword>
<keyword evidence="4" id="KW-1003">Cell membrane</keyword>
<accession>A0ABD3SF94</accession>
<dbReference type="Proteomes" id="UP001530377">
    <property type="component" value="Unassembled WGS sequence"/>
</dbReference>
<dbReference type="PANTHER" id="PTHR46494:SF1">
    <property type="entry name" value="CORA FAMILY METAL ION TRANSPORTER (EUROFUNG)"/>
    <property type="match status" value="1"/>
</dbReference>
<feature type="transmembrane region" description="Helical" evidence="13">
    <location>
        <begin position="432"/>
        <end position="449"/>
    </location>
</feature>
<dbReference type="Pfam" id="PF01544">
    <property type="entry name" value="CorA"/>
    <property type="match status" value="1"/>
</dbReference>
<keyword evidence="6" id="KW-0460">Magnesium</keyword>
<comment type="catalytic activity">
    <reaction evidence="10">
        <text>Mg(2+)(in) = Mg(2+)(out)</text>
        <dbReference type="Rhea" id="RHEA:29827"/>
        <dbReference type="ChEBI" id="CHEBI:18420"/>
    </reaction>
</comment>
<dbReference type="InterPro" id="IPR002523">
    <property type="entry name" value="MgTranspt_CorA/ZnTranspt_ZntB"/>
</dbReference>
<feature type="compositionally biased region" description="Low complexity" evidence="12">
    <location>
        <begin position="92"/>
        <end position="105"/>
    </location>
</feature>
<feature type="region of interest" description="Disordered" evidence="12">
    <location>
        <begin position="92"/>
        <end position="134"/>
    </location>
</feature>
<evidence type="ECO:0000256" key="2">
    <source>
        <dbReference type="ARBA" id="ARBA00009765"/>
    </source>
</evidence>
<evidence type="ECO:0000256" key="4">
    <source>
        <dbReference type="ARBA" id="ARBA00022475"/>
    </source>
</evidence>
<organism evidence="14 15">
    <name type="scientific">Cyclostephanos tholiformis</name>
    <dbReference type="NCBI Taxonomy" id="382380"/>
    <lineage>
        <taxon>Eukaryota</taxon>
        <taxon>Sar</taxon>
        <taxon>Stramenopiles</taxon>
        <taxon>Ochrophyta</taxon>
        <taxon>Bacillariophyta</taxon>
        <taxon>Coscinodiscophyceae</taxon>
        <taxon>Thalassiosirophycidae</taxon>
        <taxon>Stephanodiscales</taxon>
        <taxon>Stephanodiscaceae</taxon>
        <taxon>Cyclostephanos</taxon>
    </lineage>
</organism>
<evidence type="ECO:0000256" key="12">
    <source>
        <dbReference type="SAM" id="MobiDB-lite"/>
    </source>
</evidence>
<keyword evidence="5 13" id="KW-0812">Transmembrane</keyword>
<dbReference type="SUPFAM" id="SSF144083">
    <property type="entry name" value="Magnesium transport protein CorA, transmembrane region"/>
    <property type="match status" value="1"/>
</dbReference>
<evidence type="ECO:0000256" key="13">
    <source>
        <dbReference type="SAM" id="Phobius"/>
    </source>
</evidence>
<dbReference type="PANTHER" id="PTHR46494">
    <property type="entry name" value="CORA FAMILY METAL ION TRANSPORTER (EUROFUNG)"/>
    <property type="match status" value="1"/>
</dbReference>
<comment type="subcellular location">
    <subcellularLocation>
        <location evidence="1">Cell membrane</location>
        <topology evidence="1">Multi-pass membrane protein</topology>
    </subcellularLocation>
</comment>
<evidence type="ECO:0000256" key="10">
    <source>
        <dbReference type="ARBA" id="ARBA00034269"/>
    </source>
</evidence>
<reference evidence="14 15" key="1">
    <citation type="submission" date="2024-10" db="EMBL/GenBank/DDBJ databases">
        <title>Updated reference genomes for cyclostephanoid diatoms.</title>
        <authorList>
            <person name="Roberts W.R."/>
            <person name="Alverson A.J."/>
        </authorList>
    </citation>
    <scope>NUCLEOTIDE SEQUENCE [LARGE SCALE GENOMIC DNA]</scope>
    <source>
        <strain evidence="14 15">AJA228-03</strain>
    </source>
</reference>
<dbReference type="GO" id="GO:0005886">
    <property type="term" value="C:plasma membrane"/>
    <property type="evidence" value="ECO:0007669"/>
    <property type="project" value="UniProtKB-SubCell"/>
</dbReference>
<dbReference type="Gene3D" id="1.20.58.340">
    <property type="entry name" value="Magnesium transport protein CorA, transmembrane region"/>
    <property type="match status" value="1"/>
</dbReference>
<feature type="transmembrane region" description="Helical" evidence="13">
    <location>
        <begin position="469"/>
        <end position="488"/>
    </location>
</feature>
<gene>
    <name evidence="14" type="ORF">ACHAXA_003503</name>
</gene>
<dbReference type="InterPro" id="IPR045863">
    <property type="entry name" value="CorA_TM1_TM2"/>
</dbReference>
<keyword evidence="9 13" id="KW-0472">Membrane</keyword>
<dbReference type="EMBL" id="JALLPB020000043">
    <property type="protein sequence ID" value="KAL3823224.1"/>
    <property type="molecule type" value="Genomic_DNA"/>
</dbReference>
<evidence type="ECO:0000256" key="3">
    <source>
        <dbReference type="ARBA" id="ARBA00022448"/>
    </source>
</evidence>
<proteinExistence type="inferred from homology"/>
<evidence type="ECO:0000313" key="15">
    <source>
        <dbReference type="Proteomes" id="UP001530377"/>
    </source>
</evidence>
<sequence length="497" mass="55555">MSATRSCPRSPPEVGSKVRLVGLMNPYLNDKIGTISGYARDGERVMISVDDGPPGLVKVKLEKIVVLEGPSQMEGEATSGNSRRWKLVSALSWSSSQGERSGPSSKTSPTTRDADKRRQHWTNSLTASDSFVEDPEDTYTRVKATIPVVNLTVFQITAGGKVVPYHGDPNDGLADALSSSPGDQTDEMSFWVHVEADERNREALDKWIDKLNLGIYISDQIKRPANEWMSSVMCTKSTALVMLRVLQFIDDDGTFELDEVEYLTAIVTKRMLLTYDVIDVRSAHNTNALIAHMTRDEVLRDTSSSAALISWLEYHIRNTKNAAVGLRNDSVRMTKKMDLDPKMLHLRDILDLRGDVFFVDSVAEEQDQCLGMMRDMDTESDGADFEKVEGALQMLVKTAKSTELMMERVGKRVEDLKNAYGAHQQERLNQKLGVLTALSAIFMPLTFWAGVYGMNFENIPELSTENGYFVWWGVMVAMGIALTTLLYMDGWFASTHY</sequence>
<evidence type="ECO:0000256" key="8">
    <source>
        <dbReference type="ARBA" id="ARBA00023065"/>
    </source>
</evidence>
<dbReference type="GO" id="GO:0006811">
    <property type="term" value="P:monoatomic ion transport"/>
    <property type="evidence" value="ECO:0007669"/>
    <property type="project" value="UniProtKB-KW"/>
</dbReference>
<protein>
    <submittedName>
        <fullName evidence="14">Uncharacterized protein</fullName>
    </submittedName>
</protein>
<evidence type="ECO:0000256" key="6">
    <source>
        <dbReference type="ARBA" id="ARBA00022842"/>
    </source>
</evidence>
<evidence type="ECO:0000313" key="14">
    <source>
        <dbReference type="EMBL" id="KAL3823224.1"/>
    </source>
</evidence>
<evidence type="ECO:0000256" key="11">
    <source>
        <dbReference type="ARBA" id="ARBA00045497"/>
    </source>
</evidence>
<keyword evidence="7 13" id="KW-1133">Transmembrane helix</keyword>
<keyword evidence="15" id="KW-1185">Reference proteome</keyword>
<keyword evidence="8" id="KW-0406">Ion transport</keyword>
<name>A0ABD3SF94_9STRA</name>
<evidence type="ECO:0000256" key="9">
    <source>
        <dbReference type="ARBA" id="ARBA00023136"/>
    </source>
</evidence>
<dbReference type="AlphaFoldDB" id="A0ABD3SF94"/>
<dbReference type="FunFam" id="1.20.58.340:FF:000004">
    <property type="entry name" value="Magnesium transport protein CorA"/>
    <property type="match status" value="1"/>
</dbReference>
<evidence type="ECO:0000256" key="1">
    <source>
        <dbReference type="ARBA" id="ARBA00004651"/>
    </source>
</evidence>